<organism evidence="7 8">
    <name type="scientific">Halobacillus alkaliphilus</name>
    <dbReference type="NCBI Taxonomy" id="396056"/>
    <lineage>
        <taxon>Bacteria</taxon>
        <taxon>Bacillati</taxon>
        <taxon>Bacillota</taxon>
        <taxon>Bacilli</taxon>
        <taxon>Bacillales</taxon>
        <taxon>Bacillaceae</taxon>
        <taxon>Halobacillus</taxon>
    </lineage>
</organism>
<dbReference type="PIRSF" id="PIRSF032178">
    <property type="entry name" value="UCP032178"/>
    <property type="match status" value="1"/>
</dbReference>
<dbReference type="OrthoDB" id="9787430at2"/>
<evidence type="ECO:0000256" key="2">
    <source>
        <dbReference type="ARBA" id="ARBA00008053"/>
    </source>
</evidence>
<gene>
    <name evidence="7" type="ORF">SAMN05216353_1473</name>
</gene>
<dbReference type="AlphaFoldDB" id="A0A1I2S423"/>
<proteinExistence type="inferred from homology"/>
<accession>A0A1I2S423</accession>
<feature type="transmembrane region" description="Helical" evidence="6">
    <location>
        <begin position="6"/>
        <end position="30"/>
    </location>
</feature>
<dbReference type="PANTHER" id="PTHR35791:SF1">
    <property type="entry name" value="UPF0754 MEMBRANE PROTEIN YHEB"/>
    <property type="match status" value="1"/>
</dbReference>
<feature type="transmembrane region" description="Helical" evidence="6">
    <location>
        <begin position="355"/>
        <end position="377"/>
    </location>
</feature>
<evidence type="ECO:0000313" key="7">
    <source>
        <dbReference type="EMBL" id="SFG47572.1"/>
    </source>
</evidence>
<keyword evidence="8" id="KW-1185">Reference proteome</keyword>
<dbReference type="PANTHER" id="PTHR35791">
    <property type="entry name" value="UPF0754 MEMBRANE PROTEIN YHEB"/>
    <property type="match status" value="1"/>
</dbReference>
<dbReference type="Proteomes" id="UP000198897">
    <property type="component" value="Unassembled WGS sequence"/>
</dbReference>
<evidence type="ECO:0000256" key="3">
    <source>
        <dbReference type="ARBA" id="ARBA00022692"/>
    </source>
</evidence>
<keyword evidence="3 6" id="KW-0812">Transmembrane</keyword>
<comment type="subcellular location">
    <subcellularLocation>
        <location evidence="1">Cell membrane</location>
    </subcellularLocation>
</comment>
<name>A0A1I2S423_9BACI</name>
<keyword evidence="4 6" id="KW-1133">Transmembrane helix</keyword>
<dbReference type="Pfam" id="PF04286">
    <property type="entry name" value="DUF445"/>
    <property type="match status" value="1"/>
</dbReference>
<evidence type="ECO:0000256" key="1">
    <source>
        <dbReference type="ARBA" id="ARBA00004236"/>
    </source>
</evidence>
<evidence type="ECO:0000313" key="8">
    <source>
        <dbReference type="Proteomes" id="UP000198897"/>
    </source>
</evidence>
<comment type="similarity">
    <text evidence="2">Belongs to the UPF0754 family.</text>
</comment>
<dbReference type="InterPro" id="IPR007383">
    <property type="entry name" value="DUF445"/>
</dbReference>
<dbReference type="EMBL" id="FOOG01000047">
    <property type="protein sequence ID" value="SFG47572.1"/>
    <property type="molecule type" value="Genomic_DNA"/>
</dbReference>
<keyword evidence="5 6" id="KW-0472">Membrane</keyword>
<evidence type="ECO:0000256" key="5">
    <source>
        <dbReference type="ARBA" id="ARBA00023136"/>
    </source>
</evidence>
<evidence type="ECO:0000256" key="4">
    <source>
        <dbReference type="ARBA" id="ARBA00022989"/>
    </source>
</evidence>
<evidence type="ECO:0000256" key="6">
    <source>
        <dbReference type="SAM" id="Phobius"/>
    </source>
</evidence>
<sequence length="378" mass="43563">MNPVLLVLMMIGIGALIGGLTNSLAIKMLFRPYRALYIKNFRLPFTPGLIPKRQKELARQLGRMVVEHLLTAEGLRRKLERPAFQTQMTEWAQEEIEKILNHPATLKEMLEELDLDMNTIHLEQSISTWVENRYHSVMDNYREETLENLLSYEWKEKIEVGADQLADHIQEQVTLYFQSPEGRYKVTALIDNYLDNQGFLGNMISSFMGPDGITERIYPAIIRYVSDKEMTYWLRGMLQSELQRAMQQPVGFYEDKIGRTAVGHTLGQAVAKALPLEEWLQKTVAEWSKPYQHKILQEFVPLLVKKASVLLSGKVESMMESMHLSEIVQEEVEAFQVDRLEEMVLGISRREFKMITYLGALLGGLIGLLQGLIVLFLR</sequence>
<reference evidence="8" key="1">
    <citation type="submission" date="2016-10" db="EMBL/GenBank/DDBJ databases">
        <authorList>
            <person name="Varghese N."/>
            <person name="Submissions S."/>
        </authorList>
    </citation>
    <scope>NUCLEOTIDE SEQUENCE [LARGE SCALE GENOMIC DNA]</scope>
    <source>
        <strain evidence="8">FP5</strain>
    </source>
</reference>
<dbReference type="RefSeq" id="WP_089754104.1">
    <property type="nucleotide sequence ID" value="NZ_FOOG01000047.1"/>
</dbReference>
<dbReference type="InterPro" id="IPR016991">
    <property type="entry name" value="UCP032178"/>
</dbReference>
<protein>
    <submittedName>
        <fullName evidence="7">Uncharacterized membrane protein YheB, UPF0754 family</fullName>
    </submittedName>
</protein>
<dbReference type="GO" id="GO:0005886">
    <property type="term" value="C:plasma membrane"/>
    <property type="evidence" value="ECO:0007669"/>
    <property type="project" value="UniProtKB-SubCell"/>
</dbReference>